<feature type="compositionally biased region" description="Basic residues" evidence="4">
    <location>
        <begin position="333"/>
        <end position="346"/>
    </location>
</feature>
<sequence>MTRYIDLERLYRDVSPSVVSVYVGRDGPAMGAGSGFVIGDNHVLTNQHVVGGVDDVEPRFSDGSWRTGRVVGTDAYTDLAVIHVDDLPATATPLTVAADNPRPGRQVAALGNPLGLDGSITTGIVSGANRSMATANGFAIPDVVQTDAAINPGNSGGPLVGVVAGTDTLDADGAVEYEVVGVNRARQGDGIGFAVSPTIVNRVVPALIEEGEYRHSYLRTRTLDVTPTVAEANGLDRPRGVLVVDVGDDGNELRGSHTSRTVRGREIPVGGDVILGIEGHEVHTHEELMRFLITETRPGEPVDIDVIREGEPTTLSVVLGERPQPSQEDERRRGRGRRNRRGRRDRGRVPRGDESPRRDDGRDSDDGGDDRDGGSRIPID</sequence>
<reference evidence="7" key="1">
    <citation type="submission" date="2016-10" db="EMBL/GenBank/DDBJ databases">
        <authorList>
            <person name="Varghese N."/>
            <person name="Submissions S."/>
        </authorList>
    </citation>
    <scope>NUCLEOTIDE SEQUENCE [LARGE SCALE GENOMIC DNA]</scope>
    <source>
        <strain evidence="7">CGMCC 1.10119</strain>
    </source>
</reference>
<dbReference type="SUPFAM" id="SSF50156">
    <property type="entry name" value="PDZ domain-like"/>
    <property type="match status" value="1"/>
</dbReference>
<dbReference type="Gene3D" id="2.30.42.10">
    <property type="match status" value="1"/>
</dbReference>
<feature type="region of interest" description="Disordered" evidence="4">
    <location>
        <begin position="310"/>
        <end position="380"/>
    </location>
</feature>
<keyword evidence="7" id="KW-1185">Reference proteome</keyword>
<evidence type="ECO:0000256" key="1">
    <source>
        <dbReference type="ARBA" id="ARBA00010541"/>
    </source>
</evidence>
<accession>A0A1G9R878</accession>
<keyword evidence="3" id="KW-0378">Hydrolase</keyword>
<evidence type="ECO:0000256" key="2">
    <source>
        <dbReference type="ARBA" id="ARBA00022670"/>
    </source>
</evidence>
<dbReference type="Gene3D" id="2.40.10.10">
    <property type="entry name" value="Trypsin-like serine proteases"/>
    <property type="match status" value="2"/>
</dbReference>
<keyword evidence="2 6" id="KW-0645">Protease</keyword>
<dbReference type="EMBL" id="FNHL01000001">
    <property type="protein sequence ID" value="SDM19512.1"/>
    <property type="molecule type" value="Genomic_DNA"/>
</dbReference>
<dbReference type="Pfam" id="PF13180">
    <property type="entry name" value="PDZ_2"/>
    <property type="match status" value="1"/>
</dbReference>
<dbReference type="GO" id="GO:0006508">
    <property type="term" value="P:proteolysis"/>
    <property type="evidence" value="ECO:0007669"/>
    <property type="project" value="UniProtKB-KW"/>
</dbReference>
<evidence type="ECO:0000259" key="5">
    <source>
        <dbReference type="Pfam" id="PF13180"/>
    </source>
</evidence>
<dbReference type="Pfam" id="PF13365">
    <property type="entry name" value="Trypsin_2"/>
    <property type="match status" value="1"/>
</dbReference>
<dbReference type="AlphaFoldDB" id="A0A1G9R878"/>
<dbReference type="GO" id="GO:0004252">
    <property type="term" value="F:serine-type endopeptidase activity"/>
    <property type="evidence" value="ECO:0007669"/>
    <property type="project" value="InterPro"/>
</dbReference>
<name>A0A1G9R878_9EURY</name>
<evidence type="ECO:0000313" key="6">
    <source>
        <dbReference type="EMBL" id="SDM19512.1"/>
    </source>
</evidence>
<gene>
    <name evidence="6" type="ORF">SAMN04487949_1231</name>
</gene>
<comment type="similarity">
    <text evidence="1">Belongs to the peptidase S1C family.</text>
</comment>
<dbReference type="PRINTS" id="PR00834">
    <property type="entry name" value="PROTEASES2C"/>
</dbReference>
<dbReference type="InterPro" id="IPR051201">
    <property type="entry name" value="Chloro_Bact_Ser_Proteases"/>
</dbReference>
<dbReference type="Proteomes" id="UP000199451">
    <property type="component" value="Unassembled WGS sequence"/>
</dbReference>
<dbReference type="SUPFAM" id="SSF50494">
    <property type="entry name" value="Trypsin-like serine proteases"/>
    <property type="match status" value="1"/>
</dbReference>
<dbReference type="InterPro" id="IPR001478">
    <property type="entry name" value="PDZ"/>
</dbReference>
<dbReference type="RefSeq" id="WP_089695562.1">
    <property type="nucleotide sequence ID" value="NZ_FNHL01000001.1"/>
</dbReference>
<evidence type="ECO:0000256" key="3">
    <source>
        <dbReference type="ARBA" id="ARBA00022801"/>
    </source>
</evidence>
<dbReference type="PANTHER" id="PTHR43343">
    <property type="entry name" value="PEPTIDASE S12"/>
    <property type="match status" value="1"/>
</dbReference>
<organism evidence="6 7">
    <name type="scientific">Halogranum gelatinilyticum</name>
    <dbReference type="NCBI Taxonomy" id="660521"/>
    <lineage>
        <taxon>Archaea</taxon>
        <taxon>Methanobacteriati</taxon>
        <taxon>Methanobacteriota</taxon>
        <taxon>Stenosarchaea group</taxon>
        <taxon>Halobacteria</taxon>
        <taxon>Halobacteriales</taxon>
        <taxon>Haloferacaceae</taxon>
    </lineage>
</organism>
<dbReference type="OrthoDB" id="350578at2157"/>
<dbReference type="PANTHER" id="PTHR43343:SF3">
    <property type="entry name" value="PROTEASE DO-LIKE 8, CHLOROPLASTIC"/>
    <property type="match status" value="1"/>
</dbReference>
<proteinExistence type="inferred from homology"/>
<dbReference type="InterPro" id="IPR009003">
    <property type="entry name" value="Peptidase_S1_PA"/>
</dbReference>
<dbReference type="InterPro" id="IPR043504">
    <property type="entry name" value="Peptidase_S1_PA_chymotrypsin"/>
</dbReference>
<protein>
    <submittedName>
        <fullName evidence="6">Serine protease, S1-C subfamily, contains C-terminal PDZ domain</fullName>
    </submittedName>
</protein>
<evidence type="ECO:0000313" key="7">
    <source>
        <dbReference type="Proteomes" id="UP000199451"/>
    </source>
</evidence>
<dbReference type="InterPro" id="IPR001940">
    <property type="entry name" value="Peptidase_S1C"/>
</dbReference>
<evidence type="ECO:0000256" key="4">
    <source>
        <dbReference type="SAM" id="MobiDB-lite"/>
    </source>
</evidence>
<feature type="compositionally biased region" description="Basic and acidic residues" evidence="4">
    <location>
        <begin position="347"/>
        <end position="380"/>
    </location>
</feature>
<dbReference type="STRING" id="660521.SAMN04487949_1231"/>
<feature type="domain" description="PDZ" evidence="5">
    <location>
        <begin position="271"/>
        <end position="317"/>
    </location>
</feature>
<dbReference type="InterPro" id="IPR036034">
    <property type="entry name" value="PDZ_sf"/>
</dbReference>